<proteinExistence type="predicted"/>
<dbReference type="VEuPathDB" id="MicrosporidiaDB:EDEG_04015"/>
<feature type="region of interest" description="Disordered" evidence="1">
    <location>
        <begin position="73"/>
        <end position="93"/>
    </location>
</feature>
<dbReference type="InParanoid" id="J8ZNT6"/>
<reference evidence="2 3" key="1">
    <citation type="submission" date="2011-08" db="EMBL/GenBank/DDBJ databases">
        <authorList>
            <person name="Liu Z.J."/>
            <person name="Shi F.L."/>
            <person name="Lu J.Q."/>
            <person name="Li M."/>
            <person name="Wang Z.L."/>
        </authorList>
    </citation>
    <scope>NUCLEOTIDE SEQUENCE [LARGE SCALE GENOMIC DNA]</scope>
    <source>
        <strain evidence="2 3">USNM 41457</strain>
    </source>
</reference>
<dbReference type="AlphaFoldDB" id="J8ZNT6"/>
<evidence type="ECO:0000313" key="3">
    <source>
        <dbReference type="Proteomes" id="UP000003163"/>
    </source>
</evidence>
<keyword evidence="3" id="KW-1185">Reference proteome</keyword>
<dbReference type="Proteomes" id="UP000003163">
    <property type="component" value="Unassembled WGS sequence"/>
</dbReference>
<reference evidence="3" key="2">
    <citation type="submission" date="2015-07" db="EMBL/GenBank/DDBJ databases">
        <title>Contrasting host-pathogen interactions and genome evolution in two generalist and specialist microsporidian pathogens of mosquitoes.</title>
        <authorList>
            <consortium name="The Broad Institute Genomics Platform"/>
            <consortium name="The Broad Institute Genome Sequencing Center for Infectious Disease"/>
            <person name="Cuomo C.A."/>
            <person name="Sanscrainte N.D."/>
            <person name="Goldberg J.M."/>
            <person name="Heiman D."/>
            <person name="Young S."/>
            <person name="Zeng Q."/>
            <person name="Becnel J.J."/>
            <person name="Birren B.W."/>
        </authorList>
    </citation>
    <scope>NUCLEOTIDE SEQUENCE [LARGE SCALE GENOMIC DNA]</scope>
    <source>
        <strain evidence="3">USNM 41457</strain>
    </source>
</reference>
<name>J8ZNT6_EDHAE</name>
<dbReference type="HOGENOM" id="CLU_2003891_0_0_1"/>
<evidence type="ECO:0000256" key="1">
    <source>
        <dbReference type="SAM" id="MobiDB-lite"/>
    </source>
</evidence>
<dbReference type="EMBL" id="AFBI03000184">
    <property type="protein sequence ID" value="EJW01353.1"/>
    <property type="molecule type" value="Genomic_DNA"/>
</dbReference>
<comment type="caution">
    <text evidence="2">The sequence shown here is derived from an EMBL/GenBank/DDBJ whole genome shotgun (WGS) entry which is preliminary data.</text>
</comment>
<protein>
    <submittedName>
        <fullName evidence="2">Uncharacterized protein</fullName>
    </submittedName>
</protein>
<evidence type="ECO:0000313" key="2">
    <source>
        <dbReference type="EMBL" id="EJW01353.1"/>
    </source>
</evidence>
<sequence>MQLRSHTKHYLGINQVLYSPRISRNSNKSCEEKPKGRNELRKDVISDAIQIETSSFRLEIYDIKNDLGLEEKGSPLKISSNSSKKLNTKIKPIQKRKPEKCCQSCISTSKNSLLKKEKINVVRP</sequence>
<accession>J8ZNT6</accession>
<feature type="compositionally biased region" description="Low complexity" evidence="1">
    <location>
        <begin position="75"/>
        <end position="85"/>
    </location>
</feature>
<organism evidence="2 3">
    <name type="scientific">Edhazardia aedis (strain USNM 41457)</name>
    <name type="common">Microsporidian parasite</name>
    <dbReference type="NCBI Taxonomy" id="1003232"/>
    <lineage>
        <taxon>Eukaryota</taxon>
        <taxon>Fungi</taxon>
        <taxon>Fungi incertae sedis</taxon>
        <taxon>Microsporidia</taxon>
        <taxon>Edhazardia</taxon>
    </lineage>
</organism>
<gene>
    <name evidence="2" type="ORF">EDEG_04015</name>
</gene>